<organism evidence="2">
    <name type="scientific">marine metagenome</name>
    <dbReference type="NCBI Taxonomy" id="408172"/>
    <lineage>
        <taxon>unclassified sequences</taxon>
        <taxon>metagenomes</taxon>
        <taxon>ecological metagenomes</taxon>
    </lineage>
</organism>
<dbReference type="AlphaFoldDB" id="A0A382EZ70"/>
<protein>
    <recommendedName>
        <fullName evidence="1">Aminotransferase class I/classII large domain-containing protein</fullName>
    </recommendedName>
</protein>
<dbReference type="Pfam" id="PF00155">
    <property type="entry name" value="Aminotran_1_2"/>
    <property type="match status" value="1"/>
</dbReference>
<reference evidence="2" key="1">
    <citation type="submission" date="2018-05" db="EMBL/GenBank/DDBJ databases">
        <authorList>
            <person name="Lanie J.A."/>
            <person name="Ng W.-L."/>
            <person name="Kazmierczak K.M."/>
            <person name="Andrzejewski T.M."/>
            <person name="Davidsen T.M."/>
            <person name="Wayne K.J."/>
            <person name="Tettelin H."/>
            <person name="Glass J.I."/>
            <person name="Rusch D."/>
            <person name="Podicherti R."/>
            <person name="Tsui H.-C.T."/>
            <person name="Winkler M.E."/>
        </authorList>
    </citation>
    <scope>NUCLEOTIDE SEQUENCE</scope>
</reference>
<dbReference type="InterPro" id="IPR015422">
    <property type="entry name" value="PyrdxlP-dep_Trfase_small"/>
</dbReference>
<gene>
    <name evidence="2" type="ORF">METZ01_LOCUS208864</name>
</gene>
<dbReference type="InterPro" id="IPR004839">
    <property type="entry name" value="Aminotransferase_I/II_large"/>
</dbReference>
<dbReference type="SUPFAM" id="SSF53383">
    <property type="entry name" value="PLP-dependent transferases"/>
    <property type="match status" value="1"/>
</dbReference>
<dbReference type="PANTHER" id="PTHR43510">
    <property type="entry name" value="AMINOTRANSFERASE FUNCTION, HYPOTHETICAL (EUROFUNG)"/>
    <property type="match status" value="1"/>
</dbReference>
<dbReference type="EMBL" id="UINC01047130">
    <property type="protein sequence ID" value="SVB56010.1"/>
    <property type="molecule type" value="Genomic_DNA"/>
</dbReference>
<sequence>MRDFKLETYFSKWEFTARYNMAASDVESLSVSDLLAMSTIDDKKAFHELWLGYTETFGKKELRYEISKTYDSAIPENILCFAGAEEGIYVAMRVLLSHNDHAIIVVPNYQSAETIPLDICEVSGVPLNPEENWSLDIDRIKNEIRPNTKLISINFPNNPTGAILGRERFDELINICRQSGLYLFSDEVYRLMEHDIRLRLPQVGDIYERGLSLNVMSKAYGLPGLRLGWIMCKDENILQNMERYKHYLSICNSAPSEHLSIIALKAKQQILDRNRTIINSNIKILCEFFNEFSNLFDWVIPDGSCVGYPRYIGSSSANEFCEDLVAKTGVLLLPPKIYHSELIKTPRDRFRIGYGRSTLVDGLKVMKDYLNE</sequence>
<name>A0A382EZ70_9ZZZZ</name>
<accession>A0A382EZ70</accession>
<dbReference type="Gene3D" id="3.90.1150.10">
    <property type="entry name" value="Aspartate Aminotransferase, domain 1"/>
    <property type="match status" value="1"/>
</dbReference>
<dbReference type="Gene3D" id="3.40.640.10">
    <property type="entry name" value="Type I PLP-dependent aspartate aminotransferase-like (Major domain)"/>
    <property type="match status" value="1"/>
</dbReference>
<evidence type="ECO:0000313" key="2">
    <source>
        <dbReference type="EMBL" id="SVB56010.1"/>
    </source>
</evidence>
<dbReference type="InterPro" id="IPR015424">
    <property type="entry name" value="PyrdxlP-dep_Trfase"/>
</dbReference>
<dbReference type="CDD" id="cd00609">
    <property type="entry name" value="AAT_like"/>
    <property type="match status" value="1"/>
</dbReference>
<dbReference type="GO" id="GO:0030170">
    <property type="term" value="F:pyridoxal phosphate binding"/>
    <property type="evidence" value="ECO:0007669"/>
    <property type="project" value="InterPro"/>
</dbReference>
<proteinExistence type="predicted"/>
<feature type="domain" description="Aminotransferase class I/classII large" evidence="1">
    <location>
        <begin position="49"/>
        <end position="354"/>
    </location>
</feature>
<evidence type="ECO:0000259" key="1">
    <source>
        <dbReference type="Pfam" id="PF00155"/>
    </source>
</evidence>
<dbReference type="PANTHER" id="PTHR43510:SF1">
    <property type="entry name" value="AMINOTRANSFERASE FUNCTION, HYPOTHETICAL (EUROFUNG)"/>
    <property type="match status" value="1"/>
</dbReference>
<dbReference type="InterPro" id="IPR015421">
    <property type="entry name" value="PyrdxlP-dep_Trfase_major"/>
</dbReference>